<dbReference type="GO" id="GO:0006954">
    <property type="term" value="P:inflammatory response"/>
    <property type="evidence" value="ECO:0007669"/>
    <property type="project" value="UniProtKB-KW"/>
</dbReference>
<dbReference type="SMART" id="SM01288">
    <property type="entry name" value="FISNA"/>
    <property type="match status" value="1"/>
</dbReference>
<dbReference type="PANTHER" id="PTHR45690:SF19">
    <property type="entry name" value="NACHT, LRR AND PYD DOMAINS-CONTAINING PROTEIN 3"/>
    <property type="match status" value="1"/>
</dbReference>
<keyword evidence="4" id="KW-0547">Nucleotide-binding</keyword>
<dbReference type="InterPro" id="IPR007111">
    <property type="entry name" value="NACHT_NTPase"/>
</dbReference>
<evidence type="ECO:0000256" key="5">
    <source>
        <dbReference type="ARBA" id="ARBA00022840"/>
    </source>
</evidence>
<dbReference type="SUPFAM" id="SSF52540">
    <property type="entry name" value="P-loop containing nucleoside triphosphate hydrolases"/>
    <property type="match status" value="1"/>
</dbReference>
<dbReference type="Ensembl" id="ENSPCET00000007494.1">
    <property type="protein sequence ID" value="ENSPCEP00000007235.1"/>
    <property type="gene ID" value="ENSPCEG00000005804.1"/>
</dbReference>
<dbReference type="InterPro" id="IPR027417">
    <property type="entry name" value="P-loop_NTPase"/>
</dbReference>
<dbReference type="PROSITE" id="PS50837">
    <property type="entry name" value="NACHT"/>
    <property type="match status" value="1"/>
</dbReference>
<evidence type="ECO:0000256" key="6">
    <source>
        <dbReference type="ARBA" id="ARBA00022843"/>
    </source>
</evidence>
<keyword evidence="7" id="KW-0395">Inflammatory response</keyword>
<evidence type="ECO:0000256" key="2">
    <source>
        <dbReference type="ARBA" id="ARBA00022490"/>
    </source>
</evidence>
<keyword evidence="10" id="KW-1185">Reference proteome</keyword>
<evidence type="ECO:0000256" key="7">
    <source>
        <dbReference type="ARBA" id="ARBA00023198"/>
    </source>
</evidence>
<dbReference type="GO" id="GO:0005524">
    <property type="term" value="F:ATP binding"/>
    <property type="evidence" value="ECO:0007669"/>
    <property type="project" value="UniProtKB-KW"/>
</dbReference>
<evidence type="ECO:0000256" key="4">
    <source>
        <dbReference type="ARBA" id="ARBA00022741"/>
    </source>
</evidence>
<dbReference type="GO" id="GO:0005737">
    <property type="term" value="C:cytoplasm"/>
    <property type="evidence" value="ECO:0007669"/>
    <property type="project" value="UniProtKB-SubCell"/>
</dbReference>
<protein>
    <recommendedName>
        <fullName evidence="8">NACHT domain-containing protein</fullName>
    </recommendedName>
</protein>
<dbReference type="GO" id="GO:0045087">
    <property type="term" value="P:innate immune response"/>
    <property type="evidence" value="ECO:0007669"/>
    <property type="project" value="UniProtKB-KW"/>
</dbReference>
<accession>A0A8C8RN34</accession>
<dbReference type="InterPro" id="IPR041075">
    <property type="entry name" value="NOD1/2_WH"/>
</dbReference>
<evidence type="ECO:0000313" key="9">
    <source>
        <dbReference type="Ensembl" id="ENSPCEP00000007235.1"/>
    </source>
</evidence>
<organism evidence="9 10">
    <name type="scientific">Pelusios castaneus</name>
    <name type="common">West African mud turtle</name>
    <dbReference type="NCBI Taxonomy" id="367368"/>
    <lineage>
        <taxon>Eukaryota</taxon>
        <taxon>Metazoa</taxon>
        <taxon>Chordata</taxon>
        <taxon>Craniata</taxon>
        <taxon>Vertebrata</taxon>
        <taxon>Euteleostomi</taxon>
        <taxon>Archelosauria</taxon>
        <taxon>Testudinata</taxon>
        <taxon>Testudines</taxon>
        <taxon>Pleurodira</taxon>
        <taxon>Pelomedusidae</taxon>
        <taxon>Pelusios</taxon>
    </lineage>
</organism>
<dbReference type="Gene3D" id="3.40.50.300">
    <property type="entry name" value="P-loop containing nucleotide triphosphate hydrolases"/>
    <property type="match status" value="1"/>
</dbReference>
<keyword evidence="3" id="KW-0677">Repeat</keyword>
<sequence>MIVFFFLDHRAKYVASVKEKFGRLKDYNSRPGEWVSLEERYTKLFIVKKHHQVEDKEHELLSRGKRHMEIMRKPSSFEDSHVNVEHLFDTLSNGTKPRKVILQGTAGIGKTATVGKIMYDWSSGRLYQDRFDYVFHWSCRELNQRTEKISLTQLILQNWGRRKPEMGEILSCPDKVLFVVDGFDELKFPEDYDVSVSLFCDMDTPHSTAAAVVKSLLSSKSLAEACFLVTTRPSAVRMLETHLEADLWAEIMGFLEEDRKEFFKKFFKDEEKAALAYSHIQENDVVFTMCFVPLICWIVCTTLRHQLRNSNELIQNVNTTTEIFTSFVATLLQFHGCSQTSMQNVFHDLGSMAYDGVRNQKVLFDESTLRKCNLQVSKGPSTFLTQLLQGDIFVETIYSFVHLTVQELFAALFTFWNKEAAFELLREAFMEKKSHLYLTVRFLFGLSHDKSLKPLEKYCKTGKGISKDELLKWTKKAFLICQEQDDQSYLLLELLHCLFEIHDEEFVKSALEKVKEVVFPVPETNLGQNDQQVILHSLQHAKELNKLELANLKERYLIKLVPMLGKWKEIQ</sequence>
<dbReference type="Pfam" id="PF14484">
    <property type="entry name" value="FISNA"/>
    <property type="match status" value="1"/>
</dbReference>
<dbReference type="Pfam" id="PF17779">
    <property type="entry name" value="WHD_NOD2"/>
    <property type="match status" value="1"/>
</dbReference>
<evidence type="ECO:0000313" key="10">
    <source>
        <dbReference type="Proteomes" id="UP000694393"/>
    </source>
</evidence>
<dbReference type="InterPro" id="IPR050637">
    <property type="entry name" value="NLRP_innate_immun_reg"/>
</dbReference>
<dbReference type="AlphaFoldDB" id="A0A8C8RN34"/>
<dbReference type="Pfam" id="PF05729">
    <property type="entry name" value="NACHT"/>
    <property type="match status" value="1"/>
</dbReference>
<dbReference type="InterPro" id="IPR041267">
    <property type="entry name" value="NLRP_HD2"/>
</dbReference>
<dbReference type="InterPro" id="IPR029495">
    <property type="entry name" value="NACHT-assoc"/>
</dbReference>
<feature type="domain" description="NACHT" evidence="8">
    <location>
        <begin position="98"/>
        <end position="304"/>
    </location>
</feature>
<keyword evidence="5" id="KW-0067">ATP-binding</keyword>
<dbReference type="Proteomes" id="UP000694393">
    <property type="component" value="Unplaced"/>
</dbReference>
<reference evidence="9" key="1">
    <citation type="submission" date="2025-08" db="UniProtKB">
        <authorList>
            <consortium name="Ensembl"/>
        </authorList>
    </citation>
    <scope>IDENTIFICATION</scope>
</reference>
<keyword evidence="6" id="KW-0832">Ubl conjugation</keyword>
<reference evidence="9" key="2">
    <citation type="submission" date="2025-09" db="UniProtKB">
        <authorList>
            <consortium name="Ensembl"/>
        </authorList>
    </citation>
    <scope>IDENTIFICATION</scope>
</reference>
<name>A0A8C8RN34_9SAUR</name>
<keyword evidence="2" id="KW-0963">Cytoplasm</keyword>
<dbReference type="PANTHER" id="PTHR45690">
    <property type="entry name" value="NACHT, LRR AND PYD DOMAINS-CONTAINING PROTEIN 12"/>
    <property type="match status" value="1"/>
</dbReference>
<proteinExistence type="predicted"/>
<evidence type="ECO:0000259" key="8">
    <source>
        <dbReference type="PROSITE" id="PS50837"/>
    </source>
</evidence>
<evidence type="ECO:0000256" key="1">
    <source>
        <dbReference type="ARBA" id="ARBA00004496"/>
    </source>
</evidence>
<dbReference type="Pfam" id="PF17776">
    <property type="entry name" value="NLRC4_HD2"/>
    <property type="match status" value="1"/>
</dbReference>
<comment type="subcellular location">
    <subcellularLocation>
        <location evidence="1">Cytoplasm</location>
    </subcellularLocation>
</comment>
<evidence type="ECO:0000256" key="3">
    <source>
        <dbReference type="ARBA" id="ARBA00022737"/>
    </source>
</evidence>